<dbReference type="InterPro" id="IPR003929">
    <property type="entry name" value="K_chnl_BK_asu"/>
</dbReference>
<keyword evidence="3" id="KW-0633">Potassium transport</keyword>
<evidence type="ECO:0000256" key="1">
    <source>
        <dbReference type="ARBA" id="ARBA00004141"/>
    </source>
</evidence>
<gene>
    <name evidence="16" type="ORF">EGYM00163_LOCUS38392</name>
</gene>
<feature type="domain" description="RCK N-terminal" evidence="15">
    <location>
        <begin position="309"/>
        <end position="428"/>
    </location>
</feature>
<accession>A0A7S4G6Q1</accession>
<evidence type="ECO:0008006" key="17">
    <source>
        <dbReference type="Google" id="ProtNLM"/>
    </source>
</evidence>
<proteinExistence type="predicted"/>
<evidence type="ECO:0000259" key="15">
    <source>
        <dbReference type="Pfam" id="PF22614"/>
    </source>
</evidence>
<evidence type="ECO:0000256" key="8">
    <source>
        <dbReference type="ARBA" id="ARBA00023065"/>
    </source>
</evidence>
<feature type="domain" description="Calcium-activated potassium channel BK alpha subunit" evidence="13">
    <location>
        <begin position="447"/>
        <end position="531"/>
    </location>
</feature>
<evidence type="ECO:0000256" key="12">
    <source>
        <dbReference type="SAM" id="Phobius"/>
    </source>
</evidence>
<dbReference type="PANTHER" id="PTHR10027:SF10">
    <property type="entry name" value="SLOWPOKE 2, ISOFORM D"/>
    <property type="match status" value="1"/>
</dbReference>
<feature type="domain" description="Potassium channel" evidence="14">
    <location>
        <begin position="223"/>
        <end position="294"/>
    </location>
</feature>
<keyword evidence="6" id="KW-0630">Potassium</keyword>
<dbReference type="InterPro" id="IPR003148">
    <property type="entry name" value="RCK_N"/>
</dbReference>
<dbReference type="Pfam" id="PF07885">
    <property type="entry name" value="Ion_trans_2"/>
    <property type="match status" value="1"/>
</dbReference>
<evidence type="ECO:0000256" key="6">
    <source>
        <dbReference type="ARBA" id="ARBA00022958"/>
    </source>
</evidence>
<evidence type="ECO:0000256" key="5">
    <source>
        <dbReference type="ARBA" id="ARBA00022826"/>
    </source>
</evidence>
<name>A0A7S4G6Q1_9EUGL</name>
<dbReference type="SUPFAM" id="SSF81324">
    <property type="entry name" value="Voltage-gated potassium channels"/>
    <property type="match status" value="1"/>
</dbReference>
<keyword evidence="9 12" id="KW-0472">Membrane</keyword>
<evidence type="ECO:0000256" key="3">
    <source>
        <dbReference type="ARBA" id="ARBA00022538"/>
    </source>
</evidence>
<keyword evidence="8" id="KW-0406">Ion transport</keyword>
<reference evidence="16" key="1">
    <citation type="submission" date="2021-01" db="EMBL/GenBank/DDBJ databases">
        <authorList>
            <person name="Corre E."/>
            <person name="Pelletier E."/>
            <person name="Niang G."/>
            <person name="Scheremetjew M."/>
            <person name="Finn R."/>
            <person name="Kale V."/>
            <person name="Holt S."/>
            <person name="Cochrane G."/>
            <person name="Meng A."/>
            <person name="Brown T."/>
            <person name="Cohen L."/>
        </authorList>
    </citation>
    <scope>NUCLEOTIDE SEQUENCE</scope>
    <source>
        <strain evidence="16">CCMP1594</strain>
    </source>
</reference>
<evidence type="ECO:0000256" key="7">
    <source>
        <dbReference type="ARBA" id="ARBA00022989"/>
    </source>
</evidence>
<dbReference type="AlphaFoldDB" id="A0A7S4G6Q1"/>
<evidence type="ECO:0000259" key="14">
    <source>
        <dbReference type="Pfam" id="PF07885"/>
    </source>
</evidence>
<evidence type="ECO:0000259" key="13">
    <source>
        <dbReference type="Pfam" id="PF03493"/>
    </source>
</evidence>
<evidence type="ECO:0000256" key="10">
    <source>
        <dbReference type="ARBA" id="ARBA00023303"/>
    </source>
</evidence>
<evidence type="ECO:0000313" key="16">
    <source>
        <dbReference type="EMBL" id="CAE0827131.1"/>
    </source>
</evidence>
<dbReference type="GO" id="GO:0016020">
    <property type="term" value="C:membrane"/>
    <property type="evidence" value="ECO:0007669"/>
    <property type="project" value="UniProtKB-SubCell"/>
</dbReference>
<keyword evidence="5" id="KW-0631">Potassium channel</keyword>
<dbReference type="Pfam" id="PF22614">
    <property type="entry name" value="Slo-like_RCK"/>
    <property type="match status" value="2"/>
</dbReference>
<evidence type="ECO:0000256" key="2">
    <source>
        <dbReference type="ARBA" id="ARBA00022448"/>
    </source>
</evidence>
<evidence type="ECO:0000256" key="4">
    <source>
        <dbReference type="ARBA" id="ARBA00022692"/>
    </source>
</evidence>
<feature type="transmembrane region" description="Helical" evidence="12">
    <location>
        <begin position="161"/>
        <end position="181"/>
    </location>
</feature>
<keyword evidence="4 12" id="KW-0812">Transmembrane</keyword>
<protein>
    <recommendedName>
        <fullName evidence="17">Calcium-activated potassium channel BK alpha subunit domain-containing protein</fullName>
    </recommendedName>
</protein>
<comment type="subcellular location">
    <subcellularLocation>
        <location evidence="1">Membrane</location>
        <topology evidence="1">Multi-pass membrane protein</topology>
    </subcellularLocation>
</comment>
<dbReference type="InterPro" id="IPR047871">
    <property type="entry name" value="K_chnl_Slo-like"/>
</dbReference>
<dbReference type="EMBL" id="HBJA01111304">
    <property type="protein sequence ID" value="CAE0827131.1"/>
    <property type="molecule type" value="Transcribed_RNA"/>
</dbReference>
<feature type="transmembrane region" description="Helical" evidence="12">
    <location>
        <begin position="59"/>
        <end position="81"/>
    </location>
</feature>
<feature type="transmembrane region" description="Helical" evidence="12">
    <location>
        <begin position="202"/>
        <end position="233"/>
    </location>
</feature>
<dbReference type="InterPro" id="IPR013099">
    <property type="entry name" value="K_chnl_dom"/>
</dbReference>
<feature type="domain" description="RCK N-terminal" evidence="15">
    <location>
        <begin position="687"/>
        <end position="751"/>
    </location>
</feature>
<evidence type="ECO:0000256" key="11">
    <source>
        <dbReference type="ARBA" id="ARBA00034430"/>
    </source>
</evidence>
<sequence length="966" mass="106567">MGGECRKGLELSSCDVQQLRWSIEQDVERSFMLKMMQHHEQSPFLKRTSKRLRGSRGHLLVEAFQCLITIFAAVVFVMQMYNQGPCEKNLSHPKCAWMNAPQDAVQFSVNYVWTCSDAMILFFNVSEVVVAVCFAADFLYCTLLTGHPFWSSGFTAYVPDLLSLVAVSAAFPSVPLFLGVLRMFRPLRILRQMKTYDTFWKWWAIPGTVGFFLTELSLVLVGITYVFAAVVVIVERETFGHWFTGFWYSIVTISTVGYGDYYPTTPLGQMLVIAFLLFMVTSLPGVLSNIGDLLATDNQYRAPYRPRKGRHHVILTGAFTPKQVRLFVHQITESSVGESLPFDIVLMGEEAPGPELRVLMRNPGLVGKVKYLIGHPSNMEDMLRCSFSQAKGIFILTDSSNCSKQQADGEIVAQIQSARLVSNLVPVYCQIHLLENKRLALLAGASQVVCMRKMKAELLATNMLCPGAMTLLCNLAYYSTGKAVDTLSAYARSRDVQVYPLYTLPQGLCGLSFVDAANALYNTTGCILIAVRDGRTCRMRINPGFDYILTASDTAFFLAQDGLSWVKAMQDPGFAFNPMPTVIPPHAKPPEADARAAAEQAKTVEPLLPVAAPEGGAETPSIAAGGTETSEVFLREIFGEDGPDPATVNFAHYATFPCTRPVVVKSLPPDCAGHVIGILHPVFEPWHFVTVLRNKRWRQHAAVVLVALEDPGPDIVGLLGSFPDVYVVVGDPRTRRTLDRVNLGRARACAINILPDAEGHDGLTLSVTRKVALEYPHVPLSTVLPNAHEHGWITLPQRSLDPRAPAQSELVRRQEERQDAPILGGLVMDDLAMDALLTALLYNRFLQDLVQHMLCCPGPLQDGASKLFTLPCPPKCRGLAFHHVFHHMLTHGVVSVGVYRYAPQTGARRFVDTLPDRGYVLQPEDSLYVLAFGEPDPALCDDRCAGLPLASDLPSSGPFRVMPATT</sequence>
<feature type="transmembrane region" description="Helical" evidence="12">
    <location>
        <begin position="239"/>
        <end position="258"/>
    </location>
</feature>
<dbReference type="GO" id="GO:0005267">
    <property type="term" value="F:potassium channel activity"/>
    <property type="evidence" value="ECO:0007669"/>
    <property type="project" value="UniProtKB-KW"/>
</dbReference>
<evidence type="ECO:0000256" key="9">
    <source>
        <dbReference type="ARBA" id="ARBA00023136"/>
    </source>
</evidence>
<dbReference type="Gene3D" id="3.40.50.720">
    <property type="entry name" value="NAD(P)-binding Rossmann-like Domain"/>
    <property type="match status" value="1"/>
</dbReference>
<keyword evidence="7 12" id="KW-1133">Transmembrane helix</keyword>
<feature type="transmembrane region" description="Helical" evidence="12">
    <location>
        <begin position="270"/>
        <end position="291"/>
    </location>
</feature>
<keyword evidence="10" id="KW-0407">Ion channel</keyword>
<dbReference type="PANTHER" id="PTHR10027">
    <property type="entry name" value="CALCIUM-ACTIVATED POTASSIUM CHANNEL ALPHA CHAIN"/>
    <property type="match status" value="1"/>
</dbReference>
<organism evidence="16">
    <name type="scientific">Eutreptiella gymnastica</name>
    <dbReference type="NCBI Taxonomy" id="73025"/>
    <lineage>
        <taxon>Eukaryota</taxon>
        <taxon>Discoba</taxon>
        <taxon>Euglenozoa</taxon>
        <taxon>Euglenida</taxon>
        <taxon>Spirocuta</taxon>
        <taxon>Euglenophyceae</taxon>
        <taxon>Eutreptiales</taxon>
        <taxon>Eutreptiaceae</taxon>
        <taxon>Eutreptiella</taxon>
    </lineage>
</organism>
<dbReference type="Gene3D" id="1.10.287.70">
    <property type="match status" value="1"/>
</dbReference>
<keyword evidence="2" id="KW-0813">Transport</keyword>
<dbReference type="Pfam" id="PF03493">
    <property type="entry name" value="BK_channel_a"/>
    <property type="match status" value="1"/>
</dbReference>
<comment type="catalytic activity">
    <reaction evidence="11">
        <text>K(+)(in) = K(+)(out)</text>
        <dbReference type="Rhea" id="RHEA:29463"/>
        <dbReference type="ChEBI" id="CHEBI:29103"/>
    </reaction>
</comment>